<evidence type="ECO:0000256" key="4">
    <source>
        <dbReference type="RuleBase" id="RU000535"/>
    </source>
</evidence>
<proteinExistence type="inferred from homology"/>
<dbReference type="PANTHER" id="PTHR10772">
    <property type="entry name" value="10 KDA HEAT SHOCK PROTEIN"/>
    <property type="match status" value="1"/>
</dbReference>
<comment type="function">
    <text evidence="3 4">Together with the chaperonin GroEL, plays an essential role in assisting protein folding. The GroEL-GroES system forms a nano-cage that allows encapsulation of the non-native substrate proteins and provides a physical environment optimized to promote and accelerate protein folding. GroES binds to the apical surface of the GroEL ring, thereby capping the opening of the GroEL channel.</text>
</comment>
<keyword evidence="3" id="KW-0963">Cytoplasm</keyword>
<dbReference type="PRINTS" id="PR00297">
    <property type="entry name" value="CHAPERONIN10"/>
</dbReference>
<evidence type="ECO:0000256" key="3">
    <source>
        <dbReference type="HAMAP-Rule" id="MF_00580"/>
    </source>
</evidence>
<evidence type="ECO:0000256" key="2">
    <source>
        <dbReference type="ARBA" id="ARBA00023186"/>
    </source>
</evidence>
<dbReference type="InterPro" id="IPR020818">
    <property type="entry name" value="Chaperonin_GroES"/>
</dbReference>
<dbReference type="AlphaFoldDB" id="A0A1G2K396"/>
<dbReference type="Proteomes" id="UP000177152">
    <property type="component" value="Unassembled WGS sequence"/>
</dbReference>
<comment type="subcellular location">
    <subcellularLocation>
        <location evidence="3">Cytoplasm</location>
    </subcellularLocation>
</comment>
<reference evidence="5 6" key="1">
    <citation type="journal article" date="2016" name="Nat. Commun.">
        <title>Thousands of microbial genomes shed light on interconnected biogeochemical processes in an aquifer system.</title>
        <authorList>
            <person name="Anantharaman K."/>
            <person name="Brown C.T."/>
            <person name="Hug L.A."/>
            <person name="Sharon I."/>
            <person name="Castelle C.J."/>
            <person name="Probst A.J."/>
            <person name="Thomas B.C."/>
            <person name="Singh A."/>
            <person name="Wilkins M.J."/>
            <person name="Karaoz U."/>
            <person name="Brodie E.L."/>
            <person name="Williams K.H."/>
            <person name="Hubbard S.S."/>
            <person name="Banfield J.F."/>
        </authorList>
    </citation>
    <scope>NUCLEOTIDE SEQUENCE [LARGE SCALE GENOMIC DNA]</scope>
</reference>
<sequence length="100" mass="11158">MKSNIRPLGDRVLIEPLEKDKEKTKSGIYLPDTVSKERPEKGKVVAVGAGKMLETGKVAPMNVRVGDIVLFTKYGPNEIKVDEKEYLIAKEEDIMGIIEE</sequence>
<dbReference type="InterPro" id="IPR037124">
    <property type="entry name" value="Chaperonin_GroES_sf"/>
</dbReference>
<name>A0A1G2K396_9BACT</name>
<comment type="caution">
    <text evidence="5">The sequence shown here is derived from an EMBL/GenBank/DDBJ whole genome shotgun (WGS) entry which is preliminary data.</text>
</comment>
<dbReference type="GO" id="GO:0005524">
    <property type="term" value="F:ATP binding"/>
    <property type="evidence" value="ECO:0007669"/>
    <property type="project" value="InterPro"/>
</dbReference>
<dbReference type="Pfam" id="PF00166">
    <property type="entry name" value="Cpn10"/>
    <property type="match status" value="1"/>
</dbReference>
<dbReference type="GO" id="GO:0044183">
    <property type="term" value="F:protein folding chaperone"/>
    <property type="evidence" value="ECO:0007669"/>
    <property type="project" value="InterPro"/>
</dbReference>
<protein>
    <recommendedName>
        <fullName evidence="3">Co-chaperonin GroES</fullName>
    </recommendedName>
    <alternativeName>
        <fullName evidence="3">10 kDa chaperonin</fullName>
    </alternativeName>
    <alternativeName>
        <fullName evidence="3">Chaperonin-10</fullName>
        <shortName evidence="3">Cpn10</shortName>
    </alternativeName>
</protein>
<keyword evidence="2 3" id="KW-0143">Chaperone</keyword>
<dbReference type="HAMAP" id="MF_00580">
    <property type="entry name" value="CH10"/>
    <property type="match status" value="1"/>
</dbReference>
<comment type="similarity">
    <text evidence="1 3 4">Belongs to the GroES chaperonin family.</text>
</comment>
<evidence type="ECO:0000313" key="5">
    <source>
        <dbReference type="EMBL" id="OGZ93886.1"/>
    </source>
</evidence>
<evidence type="ECO:0000313" key="6">
    <source>
        <dbReference type="Proteomes" id="UP000177152"/>
    </source>
</evidence>
<dbReference type="Gene3D" id="2.30.33.40">
    <property type="entry name" value="GroES chaperonin"/>
    <property type="match status" value="1"/>
</dbReference>
<dbReference type="PANTHER" id="PTHR10772:SF58">
    <property type="entry name" value="CO-CHAPERONIN GROES"/>
    <property type="match status" value="1"/>
</dbReference>
<dbReference type="InterPro" id="IPR011032">
    <property type="entry name" value="GroES-like_sf"/>
</dbReference>
<dbReference type="GO" id="GO:0051087">
    <property type="term" value="F:protein-folding chaperone binding"/>
    <property type="evidence" value="ECO:0007669"/>
    <property type="project" value="TreeGrafter"/>
</dbReference>
<dbReference type="NCBIfam" id="NF001531">
    <property type="entry name" value="PRK00364.2-2"/>
    <property type="match status" value="1"/>
</dbReference>
<accession>A0A1G2K396</accession>
<dbReference type="FunFam" id="2.30.33.40:FF:000001">
    <property type="entry name" value="10 kDa chaperonin"/>
    <property type="match status" value="1"/>
</dbReference>
<organism evidence="5 6">
    <name type="scientific">Candidatus Sungbacteria bacterium RIFCSPHIGHO2_01_FULL_47_32</name>
    <dbReference type="NCBI Taxonomy" id="1802264"/>
    <lineage>
        <taxon>Bacteria</taxon>
        <taxon>Candidatus Sungiibacteriota</taxon>
    </lineage>
</organism>
<dbReference type="EMBL" id="MHQC01000047">
    <property type="protein sequence ID" value="OGZ93886.1"/>
    <property type="molecule type" value="Genomic_DNA"/>
</dbReference>
<gene>
    <name evidence="3" type="primary">groES</name>
    <name evidence="3" type="synonym">groS</name>
    <name evidence="5" type="ORF">A2633_05215</name>
</gene>
<dbReference type="GO" id="GO:0046872">
    <property type="term" value="F:metal ion binding"/>
    <property type="evidence" value="ECO:0007669"/>
    <property type="project" value="TreeGrafter"/>
</dbReference>
<dbReference type="SUPFAM" id="SSF50129">
    <property type="entry name" value="GroES-like"/>
    <property type="match status" value="1"/>
</dbReference>
<dbReference type="GO" id="GO:0051082">
    <property type="term" value="F:unfolded protein binding"/>
    <property type="evidence" value="ECO:0007669"/>
    <property type="project" value="TreeGrafter"/>
</dbReference>
<dbReference type="GO" id="GO:0005737">
    <property type="term" value="C:cytoplasm"/>
    <property type="evidence" value="ECO:0007669"/>
    <property type="project" value="UniProtKB-SubCell"/>
</dbReference>
<evidence type="ECO:0000256" key="1">
    <source>
        <dbReference type="ARBA" id="ARBA00006975"/>
    </source>
</evidence>
<comment type="subunit">
    <text evidence="3">Heptamer of 7 subunits arranged in a ring. Interacts with the chaperonin GroEL.</text>
</comment>
<dbReference type="NCBIfam" id="NF001533">
    <property type="entry name" value="PRK00364.2-4"/>
    <property type="match status" value="1"/>
</dbReference>
<dbReference type="SMART" id="SM00883">
    <property type="entry name" value="Cpn10"/>
    <property type="match status" value="1"/>
</dbReference>
<dbReference type="CDD" id="cd00320">
    <property type="entry name" value="cpn10"/>
    <property type="match status" value="1"/>
</dbReference>